<name>A0ACC3MP27_9PEZI</name>
<protein>
    <submittedName>
        <fullName evidence="1">Uncharacterized protein</fullName>
    </submittedName>
</protein>
<sequence length="400" mass="44710">MPARAAKRKKVAQSTPAISADHDKHTNFTHWAINHGVEINGVKPANIPDRGVGLLTTKSVKEGDRVLFIPERAMFKPDTALLRREALDHASPQAQLAVSAMLKFGAKDSSLKLWQDVWPSRETFEESMPMCWPASTQDFLPPPVQQPLACQLADYRNDWSAASKVCAQHGFSEREFKYHWMIVNSRSFHWKPPRGKGGSMVMCPFIDYMNHGPSGGGCNVSQSPKGYEVVADRDYDPEEEVLATYGAHSNDKLLVHYGFICSSTNGTPSPDDQIRLDQLIIPTLGADIRSQLQDVGYLGGYALSPATNAICFKTEVAVRAKLLTSNEWEYFISNGEDLSVDKSPEVKRFLITLFAEHRKQVMETLVKLNGVEEYRGSAAHTTLFFRWTQILEGLEAFMNT</sequence>
<evidence type="ECO:0000313" key="1">
    <source>
        <dbReference type="EMBL" id="KAK3700348.1"/>
    </source>
</evidence>
<organism evidence="1 2">
    <name type="scientific">Vermiconidia calcicola</name>
    <dbReference type="NCBI Taxonomy" id="1690605"/>
    <lineage>
        <taxon>Eukaryota</taxon>
        <taxon>Fungi</taxon>
        <taxon>Dikarya</taxon>
        <taxon>Ascomycota</taxon>
        <taxon>Pezizomycotina</taxon>
        <taxon>Dothideomycetes</taxon>
        <taxon>Dothideomycetidae</taxon>
        <taxon>Mycosphaerellales</taxon>
        <taxon>Extremaceae</taxon>
        <taxon>Vermiconidia</taxon>
    </lineage>
</organism>
<keyword evidence="2" id="KW-1185">Reference proteome</keyword>
<reference evidence="1" key="1">
    <citation type="submission" date="2023-07" db="EMBL/GenBank/DDBJ databases">
        <title>Black Yeasts Isolated from many extreme environments.</title>
        <authorList>
            <person name="Coleine C."/>
            <person name="Stajich J.E."/>
            <person name="Selbmann L."/>
        </authorList>
    </citation>
    <scope>NUCLEOTIDE SEQUENCE</scope>
    <source>
        <strain evidence="1">CCFEE 5714</strain>
    </source>
</reference>
<dbReference type="Proteomes" id="UP001281147">
    <property type="component" value="Unassembled WGS sequence"/>
</dbReference>
<proteinExistence type="predicted"/>
<evidence type="ECO:0000313" key="2">
    <source>
        <dbReference type="Proteomes" id="UP001281147"/>
    </source>
</evidence>
<gene>
    <name evidence="1" type="ORF">LTR37_016052</name>
</gene>
<dbReference type="EMBL" id="JAUTXU010000187">
    <property type="protein sequence ID" value="KAK3700348.1"/>
    <property type="molecule type" value="Genomic_DNA"/>
</dbReference>
<comment type="caution">
    <text evidence="1">The sequence shown here is derived from an EMBL/GenBank/DDBJ whole genome shotgun (WGS) entry which is preliminary data.</text>
</comment>
<accession>A0ACC3MP27</accession>